<evidence type="ECO:0000256" key="11">
    <source>
        <dbReference type="ARBA" id="ARBA00044668"/>
    </source>
</evidence>
<proteinExistence type="predicted"/>
<evidence type="ECO:0000256" key="5">
    <source>
        <dbReference type="ARBA" id="ARBA00022989"/>
    </source>
</evidence>
<evidence type="ECO:0000256" key="12">
    <source>
        <dbReference type="ARBA" id="ARBA00044710"/>
    </source>
</evidence>
<comment type="catalytic activity">
    <reaction evidence="11">
        <text>D-glucosamine(out) = D-glucosamine(in)</text>
        <dbReference type="Rhea" id="RHEA:78423"/>
        <dbReference type="ChEBI" id="CHEBI:58723"/>
    </reaction>
    <physiologicalReaction direction="left-to-right" evidence="11">
        <dbReference type="Rhea" id="RHEA:78424"/>
    </physiologicalReaction>
</comment>
<keyword evidence="6 14" id="KW-0472">Membrane</keyword>
<dbReference type="PANTHER" id="PTHR23503">
    <property type="entry name" value="SOLUTE CARRIER FAMILY 2"/>
    <property type="match status" value="1"/>
</dbReference>
<keyword evidence="3" id="KW-0813">Transport</keyword>
<evidence type="ECO:0000313" key="17">
    <source>
        <dbReference type="Proteomes" id="UP000285060"/>
    </source>
</evidence>
<feature type="transmembrane region" description="Helical" evidence="14">
    <location>
        <begin position="801"/>
        <end position="821"/>
    </location>
</feature>
<evidence type="ECO:0000259" key="15">
    <source>
        <dbReference type="PROSITE" id="PS50850"/>
    </source>
</evidence>
<dbReference type="SUPFAM" id="SSF50978">
    <property type="entry name" value="WD40 repeat-like"/>
    <property type="match status" value="1"/>
</dbReference>
<dbReference type="PROSITE" id="PS50850">
    <property type="entry name" value="MFS"/>
    <property type="match status" value="1"/>
</dbReference>
<accession>A0A3R6Z1N6</accession>
<dbReference type="GO" id="GO:0015149">
    <property type="term" value="F:hexose transmembrane transporter activity"/>
    <property type="evidence" value="ECO:0007669"/>
    <property type="project" value="TreeGrafter"/>
</dbReference>
<organism evidence="16 17">
    <name type="scientific">Aphanomyces invadans</name>
    <dbReference type="NCBI Taxonomy" id="157072"/>
    <lineage>
        <taxon>Eukaryota</taxon>
        <taxon>Sar</taxon>
        <taxon>Stramenopiles</taxon>
        <taxon>Oomycota</taxon>
        <taxon>Saprolegniomycetes</taxon>
        <taxon>Saprolegniales</taxon>
        <taxon>Verrucalvaceae</taxon>
        <taxon>Aphanomyces</taxon>
    </lineage>
</organism>
<evidence type="ECO:0000256" key="2">
    <source>
        <dbReference type="ARBA" id="ARBA00011738"/>
    </source>
</evidence>
<name>A0A3R6Z1N6_9STRA</name>
<evidence type="ECO:0000256" key="9">
    <source>
        <dbReference type="ARBA" id="ARBA00044656"/>
    </source>
</evidence>
<evidence type="ECO:0000256" key="3">
    <source>
        <dbReference type="ARBA" id="ARBA00022448"/>
    </source>
</evidence>
<feature type="transmembrane region" description="Helical" evidence="14">
    <location>
        <begin position="765"/>
        <end position="789"/>
    </location>
</feature>
<dbReference type="Pfam" id="PF00083">
    <property type="entry name" value="Sugar_tr"/>
    <property type="match status" value="1"/>
</dbReference>
<dbReference type="EMBL" id="QUSY01000180">
    <property type="protein sequence ID" value="RHY31842.1"/>
    <property type="molecule type" value="Genomic_DNA"/>
</dbReference>
<comment type="subunit">
    <text evidence="2">Homodimer.</text>
</comment>
<feature type="domain" description="Major facilitator superfamily (MFS) profile" evidence="15">
    <location>
        <begin position="384"/>
        <end position="825"/>
    </location>
</feature>
<evidence type="ECO:0000256" key="6">
    <source>
        <dbReference type="ARBA" id="ARBA00023136"/>
    </source>
</evidence>
<feature type="transmembrane region" description="Helical" evidence="14">
    <location>
        <begin position="488"/>
        <end position="510"/>
    </location>
</feature>
<dbReference type="Gene3D" id="1.20.1250.20">
    <property type="entry name" value="MFS general substrate transporter like domains"/>
    <property type="match status" value="1"/>
</dbReference>
<dbReference type="InterPro" id="IPR045263">
    <property type="entry name" value="GLUT"/>
</dbReference>
<feature type="transmembrane region" description="Helical" evidence="14">
    <location>
        <begin position="434"/>
        <end position="453"/>
    </location>
</feature>
<feature type="transmembrane region" description="Helical" evidence="14">
    <location>
        <begin position="705"/>
        <end position="727"/>
    </location>
</feature>
<dbReference type="VEuPathDB" id="FungiDB:H310_12248"/>
<evidence type="ECO:0000313" key="16">
    <source>
        <dbReference type="EMBL" id="RHY31842.1"/>
    </source>
</evidence>
<feature type="transmembrane region" description="Helical" evidence="14">
    <location>
        <begin position="733"/>
        <end position="758"/>
    </location>
</feature>
<dbReference type="InterPro" id="IPR005828">
    <property type="entry name" value="MFS_sugar_transport-like"/>
</dbReference>
<dbReference type="InterPro" id="IPR003663">
    <property type="entry name" value="Sugar/inositol_transpt"/>
</dbReference>
<evidence type="ECO:0000256" key="10">
    <source>
        <dbReference type="ARBA" id="ARBA00044662"/>
    </source>
</evidence>
<evidence type="ECO:0000256" key="8">
    <source>
        <dbReference type="ARBA" id="ARBA00044648"/>
    </source>
</evidence>
<dbReference type="PRINTS" id="PR00171">
    <property type="entry name" value="SUGRTRNSPORT"/>
</dbReference>
<feature type="transmembrane region" description="Helical" evidence="14">
    <location>
        <begin position="385"/>
        <end position="407"/>
    </location>
</feature>
<feature type="transmembrane region" description="Helical" evidence="14">
    <location>
        <begin position="522"/>
        <end position="544"/>
    </location>
</feature>
<dbReference type="InterPro" id="IPR005829">
    <property type="entry name" value="Sugar_transporter_CS"/>
</dbReference>
<dbReference type="InterPro" id="IPR036259">
    <property type="entry name" value="MFS_trans_sf"/>
</dbReference>
<evidence type="ECO:0000256" key="1">
    <source>
        <dbReference type="ARBA" id="ARBA00004141"/>
    </source>
</evidence>
<dbReference type="PROSITE" id="PS00217">
    <property type="entry name" value="SUGAR_TRANSPORT_2"/>
    <property type="match status" value="1"/>
</dbReference>
<comment type="caution">
    <text evidence="16">The sequence shown here is derived from an EMBL/GenBank/DDBJ whole genome shotgun (WGS) entry which is preliminary data.</text>
</comment>
<dbReference type="InterPro" id="IPR036322">
    <property type="entry name" value="WD40_repeat_dom_sf"/>
</dbReference>
<gene>
    <name evidence="16" type="ORF">DYB32_003115</name>
</gene>
<comment type="catalytic activity">
    <reaction evidence="7">
        <text>D-galactose(in) = D-galactose(out)</text>
        <dbReference type="Rhea" id="RHEA:34915"/>
        <dbReference type="ChEBI" id="CHEBI:4139"/>
    </reaction>
    <physiologicalReaction direction="right-to-left" evidence="7">
        <dbReference type="Rhea" id="RHEA:34917"/>
    </physiologicalReaction>
</comment>
<dbReference type="PANTHER" id="PTHR23503:SF8">
    <property type="entry name" value="FACILITATED GLUCOSE TRANSPORTER PROTEIN 1"/>
    <property type="match status" value="1"/>
</dbReference>
<dbReference type="SUPFAM" id="SSF103473">
    <property type="entry name" value="MFS general substrate transporter"/>
    <property type="match status" value="1"/>
</dbReference>
<comment type="subcellular location">
    <subcellularLocation>
        <location evidence="1">Membrane</location>
        <topology evidence="1">Multi-pass membrane protein</topology>
    </subcellularLocation>
</comment>
<dbReference type="InterPro" id="IPR020846">
    <property type="entry name" value="MFS_dom"/>
</dbReference>
<protein>
    <recommendedName>
        <fullName evidence="13">Hexose transporter 1</fullName>
    </recommendedName>
</protein>
<evidence type="ECO:0000256" key="7">
    <source>
        <dbReference type="ARBA" id="ARBA00044637"/>
    </source>
</evidence>
<comment type="catalytic activity">
    <reaction evidence="9">
        <text>D-xylose(out) = D-xylose(in)</text>
        <dbReference type="Rhea" id="RHEA:78427"/>
        <dbReference type="ChEBI" id="CHEBI:53455"/>
    </reaction>
    <physiologicalReaction direction="left-to-right" evidence="9">
        <dbReference type="Rhea" id="RHEA:78428"/>
    </physiologicalReaction>
</comment>
<comment type="catalytic activity">
    <reaction evidence="10">
        <text>D-mannose(out) = D-mannose(in)</text>
        <dbReference type="Rhea" id="RHEA:78391"/>
        <dbReference type="ChEBI" id="CHEBI:4208"/>
    </reaction>
    <physiologicalReaction direction="left-to-right" evidence="10">
        <dbReference type="Rhea" id="RHEA:78392"/>
    </physiologicalReaction>
</comment>
<evidence type="ECO:0000256" key="13">
    <source>
        <dbReference type="ARBA" id="ARBA00044780"/>
    </source>
</evidence>
<reference evidence="16 17" key="1">
    <citation type="submission" date="2018-08" db="EMBL/GenBank/DDBJ databases">
        <title>Aphanomyces genome sequencing and annotation.</title>
        <authorList>
            <person name="Minardi D."/>
            <person name="Oidtmann B."/>
            <person name="Van Der Giezen M."/>
            <person name="Studholme D.J."/>
        </authorList>
    </citation>
    <scope>NUCLEOTIDE SEQUENCE [LARGE SCALE GENOMIC DNA]</scope>
    <source>
        <strain evidence="16 17">NJM0002</strain>
    </source>
</reference>
<keyword evidence="5 14" id="KW-1133">Transmembrane helix</keyword>
<evidence type="ECO:0000256" key="4">
    <source>
        <dbReference type="ARBA" id="ARBA00022692"/>
    </source>
</evidence>
<sequence>MACENGAVISMDACDSDGQVQFVNEIHLGPVGLERFCHAWSTPTHALAVAHGDTLSLYDDKFDRQFELQLPFFAKHVAFHGTKLIVSTSNGAYLYHVCQKSLQCTLSEHLYRDVPVGVSAISPCGAHFGIAAIDGRVAIFQHEKETKAWSSSFCWNFRPDTAASGYLSSTLVAFWPALPSFFCVVHSSFLIEIVDASSGRRVHHVAFPSHVHFMGLVALDDILLAQDSQGQSQYFHRILPGTIATGAPSRQVLRRVARPSQVSDVIPMPFVPPRHDKDLKHPTRRTLSAHWILPDCVCVTYGDAVYRYCRGKWDAAVVPTGVRRIAQMQREATNTNEFTRISTRANASPQTVPDVLMFDTESYQAVKDTSTITPLVASPAMRRSILCALLGAFQFGWMMAEMAYIPFHHPKLCLLPRIPQGQCLVFPGHSTAEWTMQSTAWAVGGGLGALLSAVPADYLGRQRTLGYNGCLMVAGGLVQLFATDIYTFAVGRGLNGIASGVAINVLNNYLRELSPVQWRMFYLTLVQIALSVGTLVVTTFMYAIPDVPSTVWQFKPLFGGPVVIGVLQVASMPWIVESPVWLLHRDQLDEARHVMHQLYMPAGIEAHWTALVSTIDRQTREAASSSSKLSLLVSPKYRKQFSIAVVLATMQQLCGMNALVVYGPAMFKAIGIRELRLSNSIVNFGRFHDMYLAGKFGDRFNRRTLLLAGSMGMILGSLGFTLCQVYPSDTNDWIQIACTLMFVASFCASIGSMGWLVSTEVVPEVLGATSGAISTCCTWTAQFFIGVYFQQISSPEHWGTQAFGIFPAVVVVFAVFVWMFVPETRHRTTDEVTALFSAIADTESSRPEKDNEVA</sequence>
<dbReference type="GO" id="GO:0016020">
    <property type="term" value="C:membrane"/>
    <property type="evidence" value="ECO:0007669"/>
    <property type="project" value="UniProtKB-SubCell"/>
</dbReference>
<feature type="transmembrane region" description="Helical" evidence="14">
    <location>
        <begin position="465"/>
        <end position="482"/>
    </location>
</feature>
<evidence type="ECO:0000256" key="14">
    <source>
        <dbReference type="SAM" id="Phobius"/>
    </source>
</evidence>
<comment type="catalytic activity">
    <reaction evidence="8">
        <text>D-glucose(out) = D-glucose(in)</text>
        <dbReference type="Rhea" id="RHEA:60376"/>
        <dbReference type="ChEBI" id="CHEBI:4167"/>
    </reaction>
    <physiologicalReaction direction="left-to-right" evidence="8">
        <dbReference type="Rhea" id="RHEA:60377"/>
    </physiologicalReaction>
</comment>
<comment type="catalytic activity">
    <reaction evidence="12">
        <text>D-fructose(out) = D-fructose(in)</text>
        <dbReference type="Rhea" id="RHEA:60372"/>
        <dbReference type="ChEBI" id="CHEBI:37721"/>
    </reaction>
    <physiologicalReaction direction="left-to-right" evidence="12">
        <dbReference type="Rhea" id="RHEA:60373"/>
    </physiologicalReaction>
</comment>
<dbReference type="AlphaFoldDB" id="A0A3R6Z1N6"/>
<dbReference type="Proteomes" id="UP000285060">
    <property type="component" value="Unassembled WGS sequence"/>
</dbReference>
<keyword evidence="17" id="KW-1185">Reference proteome</keyword>
<keyword evidence="4 14" id="KW-0812">Transmembrane</keyword>